<dbReference type="AlphaFoldDB" id="A0A150FVE5"/>
<dbReference type="STRING" id="33097.A0A150FVE5"/>
<evidence type="ECO:0000313" key="3">
    <source>
        <dbReference type="Proteomes" id="UP000075714"/>
    </source>
</evidence>
<name>A0A150FVE5_GONPE</name>
<feature type="domain" description="Ubiquitin-like" evidence="1">
    <location>
        <begin position="25"/>
        <end position="75"/>
    </location>
</feature>
<gene>
    <name evidence="2" type="ORF">GPECTOR_389g200</name>
</gene>
<organism evidence="2 3">
    <name type="scientific">Gonium pectorale</name>
    <name type="common">Green alga</name>
    <dbReference type="NCBI Taxonomy" id="33097"/>
    <lineage>
        <taxon>Eukaryota</taxon>
        <taxon>Viridiplantae</taxon>
        <taxon>Chlorophyta</taxon>
        <taxon>core chlorophytes</taxon>
        <taxon>Chlorophyceae</taxon>
        <taxon>CS clade</taxon>
        <taxon>Chlamydomonadales</taxon>
        <taxon>Volvocaceae</taxon>
        <taxon>Gonium</taxon>
    </lineage>
</organism>
<sequence>MRVFVRCADGAPVALDAGAGPEGGTLQQLQSAVEARLGVPAGLQFLTTLGGRPLRAGAAATLYDMGVREYDTLELSNIGASYCGSANNLYFATLPPTEAPTERKA</sequence>
<dbReference type="SUPFAM" id="SSF54236">
    <property type="entry name" value="Ubiquitin-like"/>
    <property type="match status" value="1"/>
</dbReference>
<dbReference type="PROSITE" id="PS50053">
    <property type="entry name" value="UBIQUITIN_2"/>
    <property type="match status" value="1"/>
</dbReference>
<evidence type="ECO:0000259" key="1">
    <source>
        <dbReference type="PROSITE" id="PS50053"/>
    </source>
</evidence>
<keyword evidence="3" id="KW-1185">Reference proteome</keyword>
<evidence type="ECO:0000313" key="2">
    <source>
        <dbReference type="EMBL" id="KXZ41567.1"/>
    </source>
</evidence>
<dbReference type="InterPro" id="IPR029071">
    <property type="entry name" value="Ubiquitin-like_domsf"/>
</dbReference>
<dbReference type="OrthoDB" id="534821at2759"/>
<dbReference type="InterPro" id="IPR000626">
    <property type="entry name" value="Ubiquitin-like_dom"/>
</dbReference>
<proteinExistence type="predicted"/>
<comment type="caution">
    <text evidence="2">The sequence shown here is derived from an EMBL/GenBank/DDBJ whole genome shotgun (WGS) entry which is preliminary data.</text>
</comment>
<dbReference type="Proteomes" id="UP000075714">
    <property type="component" value="Unassembled WGS sequence"/>
</dbReference>
<reference evidence="3" key="1">
    <citation type="journal article" date="2016" name="Nat. Commun.">
        <title>The Gonium pectorale genome demonstrates co-option of cell cycle regulation during the evolution of multicellularity.</title>
        <authorList>
            <person name="Hanschen E.R."/>
            <person name="Marriage T.N."/>
            <person name="Ferris P.J."/>
            <person name="Hamaji T."/>
            <person name="Toyoda A."/>
            <person name="Fujiyama A."/>
            <person name="Neme R."/>
            <person name="Noguchi H."/>
            <person name="Minakuchi Y."/>
            <person name="Suzuki M."/>
            <person name="Kawai-Toyooka H."/>
            <person name="Smith D.R."/>
            <person name="Sparks H."/>
            <person name="Anderson J."/>
            <person name="Bakaric R."/>
            <person name="Luria V."/>
            <person name="Karger A."/>
            <person name="Kirschner M.W."/>
            <person name="Durand P.M."/>
            <person name="Michod R.E."/>
            <person name="Nozaki H."/>
            <person name="Olson B.J."/>
        </authorList>
    </citation>
    <scope>NUCLEOTIDE SEQUENCE [LARGE SCALE GENOMIC DNA]</scope>
    <source>
        <strain evidence="3">NIES-2863</strain>
    </source>
</reference>
<dbReference type="EMBL" id="LSYV01000386">
    <property type="protein sequence ID" value="KXZ41567.1"/>
    <property type="molecule type" value="Genomic_DNA"/>
</dbReference>
<protein>
    <recommendedName>
        <fullName evidence="1">Ubiquitin-like domain-containing protein</fullName>
    </recommendedName>
</protein>
<accession>A0A150FVE5</accession>